<gene>
    <name evidence="2" type="ORF">F7R13_26735</name>
</gene>
<keyword evidence="1" id="KW-0812">Transmembrane</keyword>
<proteinExistence type="predicted"/>
<reference evidence="2 3" key="1">
    <citation type="submission" date="2019-09" db="EMBL/GenBank/DDBJ databases">
        <title>Draft genome sequences of 48 bacterial type strains from the CCUG.</title>
        <authorList>
            <person name="Tunovic T."/>
            <person name="Pineiro-Iglesias B."/>
            <person name="Unosson C."/>
            <person name="Inganas E."/>
            <person name="Ohlen M."/>
            <person name="Cardew S."/>
            <person name="Jensie-Markopoulos S."/>
            <person name="Salva-Serra F."/>
            <person name="Jaen-Luchoro D."/>
            <person name="Karlsson R."/>
            <person name="Svensson-Stadler L."/>
            <person name="Chun J."/>
            <person name="Moore E."/>
        </authorList>
    </citation>
    <scope>NUCLEOTIDE SEQUENCE [LARGE SCALE GENOMIC DNA]</scope>
    <source>
        <strain evidence="2 3">CCUG 65687</strain>
    </source>
</reference>
<evidence type="ECO:0000313" key="2">
    <source>
        <dbReference type="EMBL" id="KAB0652997.1"/>
    </source>
</evidence>
<comment type="caution">
    <text evidence="2">The sequence shown here is derived from an EMBL/GenBank/DDBJ whole genome shotgun (WGS) entry which is preliminary data.</text>
</comment>
<evidence type="ECO:0000313" key="3">
    <source>
        <dbReference type="Proteomes" id="UP000473571"/>
    </source>
</evidence>
<keyword evidence="1" id="KW-1133">Transmembrane helix</keyword>
<dbReference type="AlphaFoldDB" id="A0A6L3NC82"/>
<feature type="transmembrane region" description="Helical" evidence="1">
    <location>
        <begin position="21"/>
        <end position="42"/>
    </location>
</feature>
<accession>A0A6L3NC82</accession>
<evidence type="ECO:0000256" key="1">
    <source>
        <dbReference type="SAM" id="Phobius"/>
    </source>
</evidence>
<feature type="non-terminal residue" evidence="2">
    <location>
        <position position="65"/>
    </location>
</feature>
<dbReference type="Proteomes" id="UP000473571">
    <property type="component" value="Unassembled WGS sequence"/>
</dbReference>
<keyword evidence="1" id="KW-0472">Membrane</keyword>
<protein>
    <submittedName>
        <fullName evidence="2">Multidrug transporter</fullName>
    </submittedName>
</protein>
<organism evidence="2 3">
    <name type="scientific">Burkholderia territorii</name>
    <dbReference type="NCBI Taxonomy" id="1503055"/>
    <lineage>
        <taxon>Bacteria</taxon>
        <taxon>Pseudomonadati</taxon>
        <taxon>Pseudomonadota</taxon>
        <taxon>Betaproteobacteria</taxon>
        <taxon>Burkholderiales</taxon>
        <taxon>Burkholderiaceae</taxon>
        <taxon>Burkholderia</taxon>
        <taxon>Burkholderia cepacia complex</taxon>
    </lineage>
</organism>
<dbReference type="EMBL" id="VZOL01000570">
    <property type="protein sequence ID" value="KAB0652997.1"/>
    <property type="molecule type" value="Genomic_DNA"/>
</dbReference>
<name>A0A6L3NC82_9BURK</name>
<sequence>MKVQSETRAATGRNEGNMNGFRMAAAAAFALFVTGCTLAPHYTRPDAPVAQAYPAGGVYATQPGA</sequence>